<protein>
    <submittedName>
        <fullName evidence="2">Uncharacterized protein</fullName>
    </submittedName>
</protein>
<feature type="transmembrane region" description="Helical" evidence="1">
    <location>
        <begin position="109"/>
        <end position="126"/>
    </location>
</feature>
<proteinExistence type="predicted"/>
<organism evidence="2 3">
    <name type="scientific">Mycetocola zhujimingii</name>
    <dbReference type="NCBI Taxonomy" id="2079792"/>
    <lineage>
        <taxon>Bacteria</taxon>
        <taxon>Bacillati</taxon>
        <taxon>Actinomycetota</taxon>
        <taxon>Actinomycetes</taxon>
        <taxon>Micrococcales</taxon>
        <taxon>Microbacteriaceae</taxon>
        <taxon>Mycetocola</taxon>
    </lineage>
</organism>
<comment type="caution">
    <text evidence="2">The sequence shown here is derived from an EMBL/GenBank/DDBJ whole genome shotgun (WGS) entry which is preliminary data.</text>
</comment>
<keyword evidence="1" id="KW-1133">Transmembrane helix</keyword>
<gene>
    <name evidence="2" type="ORF">DF223_04860</name>
</gene>
<keyword evidence="1" id="KW-0812">Transmembrane</keyword>
<dbReference type="EMBL" id="QEFB01000002">
    <property type="protein sequence ID" value="PWC07784.1"/>
    <property type="molecule type" value="Genomic_DNA"/>
</dbReference>
<keyword evidence="3" id="KW-1185">Reference proteome</keyword>
<feature type="transmembrane region" description="Helical" evidence="1">
    <location>
        <begin position="63"/>
        <end position="80"/>
    </location>
</feature>
<evidence type="ECO:0000256" key="1">
    <source>
        <dbReference type="SAM" id="Phobius"/>
    </source>
</evidence>
<evidence type="ECO:0000313" key="3">
    <source>
        <dbReference type="Proteomes" id="UP000244962"/>
    </source>
</evidence>
<accession>A0A2U1TFX8</accession>
<reference evidence="3" key="1">
    <citation type="submission" date="2018-04" db="EMBL/GenBank/DDBJ databases">
        <authorList>
            <person name="Liu S."/>
            <person name="Wang Z."/>
            <person name="Li J."/>
        </authorList>
    </citation>
    <scope>NUCLEOTIDE SEQUENCE [LARGE SCALE GENOMIC DNA]</scope>
    <source>
        <strain evidence="3">622</strain>
    </source>
</reference>
<name>A0A2U1TFX8_9MICO</name>
<dbReference type="Proteomes" id="UP000244962">
    <property type="component" value="Unassembled WGS sequence"/>
</dbReference>
<dbReference type="AlphaFoldDB" id="A0A2U1TFX8"/>
<keyword evidence="1" id="KW-0472">Membrane</keyword>
<sequence length="156" mass="17269">MAHQRLIIVHMTPTTPWRWQQQAAIHGCFALFLIGEVFALDAQLKQLSFGGPLTPRNIEGRDQMMWVAIAFIALAGIIGVVGKNLWIAGVLLIHSIAMLLRFNSGWGSTVAPTVLVCFTLWVVWTVRSIRSRRRYRSSGIQGDTSPAAASVRKMIG</sequence>
<evidence type="ECO:0000313" key="2">
    <source>
        <dbReference type="EMBL" id="PWC07784.1"/>
    </source>
</evidence>